<comment type="caution">
    <text evidence="2">The sequence shown here is derived from an EMBL/GenBank/DDBJ whole genome shotgun (WGS) entry which is preliminary data.</text>
</comment>
<evidence type="ECO:0000256" key="1">
    <source>
        <dbReference type="SAM" id="Phobius"/>
    </source>
</evidence>
<dbReference type="AlphaFoldDB" id="A0A645IAE6"/>
<gene>
    <name evidence="2" type="ORF">SDC9_195843</name>
</gene>
<keyword evidence="1" id="KW-0472">Membrane</keyword>
<name>A0A645IAE6_9ZZZZ</name>
<accession>A0A645IAE6</accession>
<evidence type="ECO:0000313" key="2">
    <source>
        <dbReference type="EMBL" id="MPN48238.1"/>
    </source>
</evidence>
<dbReference type="EMBL" id="VSSQ01110364">
    <property type="protein sequence ID" value="MPN48238.1"/>
    <property type="molecule type" value="Genomic_DNA"/>
</dbReference>
<feature type="transmembrane region" description="Helical" evidence="1">
    <location>
        <begin position="58"/>
        <end position="83"/>
    </location>
</feature>
<sequence length="84" mass="9390">MAGVDYYSLCQGYRGRAVEIRTFDGRVHQGIIMDVDYNRVYLQPLWRDKDLGGFGYGWYGYPGFGAGIALGSIATLALLPFVFI</sequence>
<keyword evidence="1" id="KW-1133">Transmembrane helix</keyword>
<keyword evidence="1" id="KW-0812">Transmembrane</keyword>
<reference evidence="2" key="1">
    <citation type="submission" date="2019-08" db="EMBL/GenBank/DDBJ databases">
        <authorList>
            <person name="Kucharzyk K."/>
            <person name="Murdoch R.W."/>
            <person name="Higgins S."/>
            <person name="Loffler F."/>
        </authorList>
    </citation>
    <scope>NUCLEOTIDE SEQUENCE</scope>
</reference>
<proteinExistence type="predicted"/>
<organism evidence="2">
    <name type="scientific">bioreactor metagenome</name>
    <dbReference type="NCBI Taxonomy" id="1076179"/>
    <lineage>
        <taxon>unclassified sequences</taxon>
        <taxon>metagenomes</taxon>
        <taxon>ecological metagenomes</taxon>
    </lineage>
</organism>
<protein>
    <submittedName>
        <fullName evidence="2">Uncharacterized protein</fullName>
    </submittedName>
</protein>